<accession>A0ABY0KR09</accession>
<evidence type="ECO:0000256" key="1">
    <source>
        <dbReference type="SAM" id="MobiDB-lite"/>
    </source>
</evidence>
<name>A0ABY0KR09_9ACTN</name>
<comment type="caution">
    <text evidence="2">The sequence shown here is derived from an EMBL/GenBank/DDBJ whole genome shotgun (WGS) entry which is preliminary data.</text>
</comment>
<evidence type="ECO:0000313" key="2">
    <source>
        <dbReference type="EMBL" id="SCF01752.1"/>
    </source>
</evidence>
<organism evidence="2 3">
    <name type="scientific">Micromonospora tulbaghiae</name>
    <dbReference type="NCBI Taxonomy" id="479978"/>
    <lineage>
        <taxon>Bacteria</taxon>
        <taxon>Bacillati</taxon>
        <taxon>Actinomycetota</taxon>
        <taxon>Actinomycetes</taxon>
        <taxon>Micromonosporales</taxon>
        <taxon>Micromonosporaceae</taxon>
        <taxon>Micromonospora</taxon>
    </lineage>
</organism>
<dbReference type="EMBL" id="FMCQ01000007">
    <property type="protein sequence ID" value="SCF01752.1"/>
    <property type="molecule type" value="Genomic_DNA"/>
</dbReference>
<protein>
    <submittedName>
        <fullName evidence="2">Uncharacterized protein</fullName>
    </submittedName>
</protein>
<feature type="region of interest" description="Disordered" evidence="1">
    <location>
        <begin position="32"/>
        <end position="62"/>
    </location>
</feature>
<reference evidence="2 3" key="1">
    <citation type="submission" date="2016-06" db="EMBL/GenBank/DDBJ databases">
        <authorList>
            <person name="Varghese N."/>
            <person name="Submissions Spin"/>
        </authorList>
    </citation>
    <scope>NUCLEOTIDE SEQUENCE [LARGE SCALE GENOMIC DNA]</scope>
    <source>
        <strain evidence="2 3">DSM 45142</strain>
    </source>
</reference>
<dbReference type="Proteomes" id="UP000199405">
    <property type="component" value="Unassembled WGS sequence"/>
</dbReference>
<sequence length="62" mass="6962">MLIFKDVNRWRERELLTDPKPGFTSSVARTGKAALGRHQASEEVRRREVPIGSESAARRALG</sequence>
<keyword evidence="3" id="KW-1185">Reference proteome</keyword>
<proteinExistence type="predicted"/>
<gene>
    <name evidence="2" type="ORF">GA0070562_5212</name>
</gene>
<evidence type="ECO:0000313" key="3">
    <source>
        <dbReference type="Proteomes" id="UP000199405"/>
    </source>
</evidence>
<feature type="compositionally biased region" description="Basic and acidic residues" evidence="1">
    <location>
        <begin position="39"/>
        <end position="49"/>
    </location>
</feature>